<keyword evidence="5 7" id="KW-0472">Membrane</keyword>
<sequence>MSKHKAEVDCTSRCRSRSHGQALTSAITKRSISDEALASFIKGTCANFIKAFDFEGRTALHTAASRGRIDLMDWLIRHSSEAFINARDRESGYTPLHRSVFYGQIHAAVALMKIGVNTDIVDKDDYRALEHAMLDRQYMYKHEGSQPSEVYVWGSNCNYTLGTGTQQQRNSPELLTCFNRANTCVKQSSLVDVIAKFVNMKLWVTPLTSILIPVAVLAMMTSCCGVLGAGCKVKCAIKAYIFLVSVLSLAAFWLFFITGIYNIYSNNENTRKSMRASIHTYYGKENDFITYMWDYIMVKHECCGANSYRDFYSSQWATLNPKKIYPIQCCKMANSSSLVPVSKDCSESLDPNILSNKDMGCFNALRSAILMNKGKIIFYIILIAIAYSMLTVFAYCIVRGEPLLGAMAGRFTELLPSKAKDELNKIMPTNASLSNVVYVEEQPKKVVKVVSAVNPFQSYKFTPNAYSRPEDYRAHTMRT</sequence>
<dbReference type="InterPro" id="IPR018499">
    <property type="entry name" value="Tetraspanin/Peripherin"/>
</dbReference>
<accession>A0A2A4K444</accession>
<evidence type="ECO:0000256" key="2">
    <source>
        <dbReference type="ARBA" id="ARBA00022692"/>
    </source>
</evidence>
<evidence type="ECO:0000256" key="4">
    <source>
        <dbReference type="ARBA" id="ARBA00022989"/>
    </source>
</evidence>
<dbReference type="InterPro" id="IPR051625">
    <property type="entry name" value="Signaling_Regulatory_Domain"/>
</dbReference>
<dbReference type="InterPro" id="IPR036770">
    <property type="entry name" value="Ankyrin_rpt-contain_sf"/>
</dbReference>
<organism evidence="8">
    <name type="scientific">Heliothis virescens</name>
    <name type="common">Tobacco budworm moth</name>
    <dbReference type="NCBI Taxonomy" id="7102"/>
    <lineage>
        <taxon>Eukaryota</taxon>
        <taxon>Metazoa</taxon>
        <taxon>Ecdysozoa</taxon>
        <taxon>Arthropoda</taxon>
        <taxon>Hexapoda</taxon>
        <taxon>Insecta</taxon>
        <taxon>Pterygota</taxon>
        <taxon>Neoptera</taxon>
        <taxon>Endopterygota</taxon>
        <taxon>Lepidoptera</taxon>
        <taxon>Glossata</taxon>
        <taxon>Ditrysia</taxon>
        <taxon>Noctuoidea</taxon>
        <taxon>Noctuidae</taxon>
        <taxon>Heliothinae</taxon>
        <taxon>Heliothis</taxon>
    </lineage>
</organism>
<evidence type="ECO:0000256" key="5">
    <source>
        <dbReference type="ARBA" id="ARBA00023136"/>
    </source>
</evidence>
<evidence type="ECO:0000313" key="8">
    <source>
        <dbReference type="EMBL" id="PCG78674.1"/>
    </source>
</evidence>
<dbReference type="Gene3D" id="1.25.40.20">
    <property type="entry name" value="Ankyrin repeat-containing domain"/>
    <property type="match status" value="1"/>
</dbReference>
<name>A0A2A4K444_HELVI</name>
<dbReference type="Pfam" id="PF12796">
    <property type="entry name" value="Ank_2"/>
    <property type="match status" value="1"/>
</dbReference>
<dbReference type="PROSITE" id="PS50088">
    <property type="entry name" value="ANK_REPEAT"/>
    <property type="match status" value="2"/>
</dbReference>
<comment type="subcellular location">
    <subcellularLocation>
        <location evidence="1">Membrane</location>
        <topology evidence="1">Multi-pass membrane protein</topology>
    </subcellularLocation>
</comment>
<dbReference type="CDD" id="cd03156">
    <property type="entry name" value="uroplakin_I_like_LEL"/>
    <property type="match status" value="1"/>
</dbReference>
<dbReference type="PANTHER" id="PTHR22872">
    <property type="entry name" value="BTK-BINDING PROTEIN-RELATED"/>
    <property type="match status" value="1"/>
</dbReference>
<feature type="repeat" description="ANK" evidence="6">
    <location>
        <begin position="55"/>
        <end position="87"/>
    </location>
</feature>
<dbReference type="STRING" id="7102.A0A2A4K444"/>
<dbReference type="SUPFAM" id="SSF48652">
    <property type="entry name" value="Tetraspanin"/>
    <property type="match status" value="1"/>
</dbReference>
<feature type="transmembrane region" description="Helical" evidence="7">
    <location>
        <begin position="203"/>
        <end position="227"/>
    </location>
</feature>
<gene>
    <name evidence="8" type="ORF">B5V51_3411</name>
</gene>
<dbReference type="Pfam" id="PF00415">
    <property type="entry name" value="RCC1"/>
    <property type="match status" value="1"/>
</dbReference>
<keyword evidence="6" id="KW-0040">ANK repeat</keyword>
<keyword evidence="2 7" id="KW-0812">Transmembrane</keyword>
<evidence type="ECO:0000256" key="3">
    <source>
        <dbReference type="ARBA" id="ARBA00022737"/>
    </source>
</evidence>
<dbReference type="EMBL" id="NWSH01000182">
    <property type="protein sequence ID" value="PCG78674.1"/>
    <property type="molecule type" value="Genomic_DNA"/>
</dbReference>
<keyword evidence="4 7" id="KW-1133">Transmembrane helix</keyword>
<dbReference type="Pfam" id="PF00335">
    <property type="entry name" value="Tetraspanin"/>
    <property type="match status" value="1"/>
</dbReference>
<dbReference type="InterPro" id="IPR000408">
    <property type="entry name" value="Reg_chr_condens"/>
</dbReference>
<dbReference type="Gene3D" id="1.10.1450.10">
    <property type="entry name" value="Tetraspanin"/>
    <property type="match status" value="1"/>
</dbReference>
<feature type="transmembrane region" description="Helical" evidence="7">
    <location>
        <begin position="239"/>
        <end position="264"/>
    </location>
</feature>
<keyword evidence="3" id="KW-0677">Repeat</keyword>
<evidence type="ECO:0000256" key="6">
    <source>
        <dbReference type="PROSITE-ProRule" id="PRU00023"/>
    </source>
</evidence>
<dbReference type="GO" id="GO:0016020">
    <property type="term" value="C:membrane"/>
    <property type="evidence" value="ECO:0007669"/>
    <property type="project" value="UniProtKB-SubCell"/>
</dbReference>
<dbReference type="PROSITE" id="PS50297">
    <property type="entry name" value="ANK_REP_REGION"/>
    <property type="match status" value="2"/>
</dbReference>
<evidence type="ECO:0000256" key="7">
    <source>
        <dbReference type="SAM" id="Phobius"/>
    </source>
</evidence>
<feature type="repeat" description="ANK" evidence="6">
    <location>
        <begin position="91"/>
        <end position="123"/>
    </location>
</feature>
<protein>
    <submittedName>
        <fullName evidence="8">Uncharacterized protein</fullName>
    </submittedName>
</protein>
<dbReference type="SMART" id="SM00248">
    <property type="entry name" value="ANK"/>
    <property type="match status" value="2"/>
</dbReference>
<dbReference type="SUPFAM" id="SSF48403">
    <property type="entry name" value="Ankyrin repeat"/>
    <property type="match status" value="1"/>
</dbReference>
<dbReference type="AlphaFoldDB" id="A0A2A4K444"/>
<dbReference type="PANTHER" id="PTHR22872:SF2">
    <property type="entry name" value="INHIBITOR OF BRUTON TYROSINE KINASE"/>
    <property type="match status" value="1"/>
</dbReference>
<evidence type="ECO:0000256" key="1">
    <source>
        <dbReference type="ARBA" id="ARBA00004141"/>
    </source>
</evidence>
<dbReference type="InterPro" id="IPR002110">
    <property type="entry name" value="Ankyrin_rpt"/>
</dbReference>
<comment type="caution">
    <text evidence="8">The sequence shown here is derived from an EMBL/GenBank/DDBJ whole genome shotgun (WGS) entry which is preliminary data.</text>
</comment>
<dbReference type="InterPro" id="IPR008952">
    <property type="entry name" value="Tetraspanin_EC2_sf"/>
</dbReference>
<proteinExistence type="predicted"/>
<feature type="transmembrane region" description="Helical" evidence="7">
    <location>
        <begin position="376"/>
        <end position="398"/>
    </location>
</feature>
<reference evidence="8" key="1">
    <citation type="submission" date="2017-09" db="EMBL/GenBank/DDBJ databases">
        <title>Contemporary evolution of a Lepidopteran species, Heliothis virescens, in response to modern agricultural practices.</title>
        <authorList>
            <person name="Fritz M.L."/>
            <person name="Deyonke A.M."/>
            <person name="Papanicolaou A."/>
            <person name="Micinski S."/>
            <person name="Westbrook J."/>
            <person name="Gould F."/>
        </authorList>
    </citation>
    <scope>NUCLEOTIDE SEQUENCE [LARGE SCALE GENOMIC DNA]</scope>
    <source>
        <strain evidence="8">HvINT-</strain>
        <tissue evidence="8">Whole body</tissue>
    </source>
</reference>